<dbReference type="Proteomes" id="UP001227317">
    <property type="component" value="Unassembled WGS sequence"/>
</dbReference>
<keyword evidence="1" id="KW-0472">Membrane</keyword>
<reference evidence="2 3" key="1">
    <citation type="submission" date="2023-06" db="EMBL/GenBank/DDBJ databases">
        <title>Azospirillum isscasensis sp.nov, a bacterium isolated from rhizosphere soil of rice.</title>
        <authorList>
            <person name="Wang H."/>
        </authorList>
    </citation>
    <scope>NUCLEOTIDE SEQUENCE [LARGE SCALE GENOMIC DNA]</scope>
    <source>
        <strain evidence="2 3">C340-1</strain>
    </source>
</reference>
<feature type="transmembrane region" description="Helical" evidence="1">
    <location>
        <begin position="165"/>
        <end position="187"/>
    </location>
</feature>
<accession>A0ABU0WIV7</accession>
<organism evidence="2 3">
    <name type="scientific">Azospirillum isscasi</name>
    <dbReference type="NCBI Taxonomy" id="3053926"/>
    <lineage>
        <taxon>Bacteria</taxon>
        <taxon>Pseudomonadati</taxon>
        <taxon>Pseudomonadota</taxon>
        <taxon>Alphaproteobacteria</taxon>
        <taxon>Rhodospirillales</taxon>
        <taxon>Azospirillaceae</taxon>
        <taxon>Azospirillum</taxon>
    </lineage>
</organism>
<evidence type="ECO:0008006" key="4">
    <source>
        <dbReference type="Google" id="ProtNLM"/>
    </source>
</evidence>
<name>A0ABU0WIV7_9PROT</name>
<feature type="transmembrane region" description="Helical" evidence="1">
    <location>
        <begin position="194"/>
        <end position="214"/>
    </location>
</feature>
<keyword evidence="1" id="KW-1133">Transmembrane helix</keyword>
<dbReference type="RefSeq" id="WP_306707686.1">
    <property type="nucleotide sequence ID" value="NZ_JAUJFI010000074.1"/>
</dbReference>
<sequence>MVYGINIDLGAYPDGKTEKLLVAIGSIVAKMGFSANIDGKKVSILYGNTEENIAVPGDKLMRLADGIKEMLPNATITIIKREYPMEPVSGYRKFTMCNLFEFIRYSFAYKDKKNSLLPIAKSFYLYVSYFLGSFGKSSVGYFLVRIGIGVAVGAVISAIPPLLRLVLFVLDYALYAGAIASGLLAIFKFRKHGAIQGGAFAAIGVMCILLQGYVHNNRLTIPNKTEITIEQYVTLCSSSSLFDVNSCSGKRVLWDAKVSSIVDSSTLRVDVGGRGFDLHYYGDIPKNVAYPQVYFTFAGTISKKGWVYDDIIDVKNATIIKSVSDAKAIEMEEKIKNEEKKLNEEKSDANAMGVSLEDYRFAKSNIYSAHSACQQALLSMARWKGGSTNWLPNFSWRTDGQRITVEGSDVTLKNGFGAEKSVHYECSYSISGKNAVIYSAD</sequence>
<protein>
    <recommendedName>
        <fullName evidence="4">DUF4131 domain-containing protein</fullName>
    </recommendedName>
</protein>
<keyword evidence="3" id="KW-1185">Reference proteome</keyword>
<comment type="caution">
    <text evidence="2">The sequence shown here is derived from an EMBL/GenBank/DDBJ whole genome shotgun (WGS) entry which is preliminary data.</text>
</comment>
<dbReference type="EMBL" id="JAUJFI010000074">
    <property type="protein sequence ID" value="MDQ2104151.1"/>
    <property type="molecule type" value="Genomic_DNA"/>
</dbReference>
<evidence type="ECO:0000256" key="1">
    <source>
        <dbReference type="SAM" id="Phobius"/>
    </source>
</evidence>
<keyword evidence="1" id="KW-0812">Transmembrane</keyword>
<gene>
    <name evidence="2" type="ORF">QSG27_15730</name>
</gene>
<feature type="transmembrane region" description="Helical" evidence="1">
    <location>
        <begin position="139"/>
        <end position="159"/>
    </location>
</feature>
<evidence type="ECO:0000313" key="2">
    <source>
        <dbReference type="EMBL" id="MDQ2104151.1"/>
    </source>
</evidence>
<proteinExistence type="predicted"/>
<evidence type="ECO:0000313" key="3">
    <source>
        <dbReference type="Proteomes" id="UP001227317"/>
    </source>
</evidence>